<reference evidence="2 3" key="1">
    <citation type="journal article" date="2017" name="BMC Genomics">
        <title>Comparative genomic and phylogenomic analyses of the Bifidobacteriaceae family.</title>
        <authorList>
            <person name="Lugli G.A."/>
            <person name="Milani C."/>
            <person name="Turroni F."/>
            <person name="Duranti S."/>
            <person name="Mancabelli L."/>
            <person name="Mangifesta M."/>
            <person name="Ferrario C."/>
            <person name="Modesto M."/>
            <person name="Mattarelli P."/>
            <person name="Jiri K."/>
            <person name="van Sinderen D."/>
            <person name="Ventura M."/>
        </authorList>
    </citation>
    <scope>NUCLEOTIDE SEQUENCE [LARGE SCALE GENOMIC DNA]</scope>
    <source>
        <strain evidence="2 3">LMG 21773</strain>
    </source>
</reference>
<evidence type="ECO:0000313" key="3">
    <source>
        <dbReference type="Proteomes" id="UP000228976"/>
    </source>
</evidence>
<dbReference type="Proteomes" id="UP000228976">
    <property type="component" value="Unassembled WGS sequence"/>
</dbReference>
<feature type="compositionally biased region" description="Polar residues" evidence="1">
    <location>
        <begin position="486"/>
        <end position="498"/>
    </location>
</feature>
<protein>
    <submittedName>
        <fullName evidence="2">Uncharacterized protein</fullName>
    </submittedName>
</protein>
<proteinExistence type="predicted"/>
<comment type="caution">
    <text evidence="2">The sequence shown here is derived from an EMBL/GenBank/DDBJ whole genome shotgun (WGS) entry which is preliminary data.</text>
</comment>
<evidence type="ECO:0000256" key="1">
    <source>
        <dbReference type="SAM" id="MobiDB-lite"/>
    </source>
</evidence>
<keyword evidence="3" id="KW-1185">Reference proteome</keyword>
<accession>A0A261FBI6</accession>
<dbReference type="RefSeq" id="WP_094690032.1">
    <property type="nucleotide sequence ID" value="NZ_JACBYZ010000001.1"/>
</dbReference>
<dbReference type="EMBL" id="MWWU01000002">
    <property type="protein sequence ID" value="OZG56520.1"/>
    <property type="molecule type" value="Genomic_DNA"/>
</dbReference>
<sequence>MVFLHNDVNDIVDFLRSADLGHGTVTIYRHASDLYDDSPKYQEFTIDTQDLDEQIKDHTHVADQFIKIVGNAVEAQELNFNEYFQKYSGKYDSQTIYNRYSQSRKDYTKLFDSDGLNIKYIDAAPGTSLEGAQQFLNFLRQHQPELRDKVERAINVRVYEKEMKSPTLLPDSDYQLPDGSFAQWEYIKPEQEWQPKQVWETSKIPQYAADFGDYFFEDTTLDDAIYNCADDNTDISWYDLNQWMTDQDHIDTFEETLEEGLINTRDFDYHQAVQIAQTEHMRNTLTEHKEDLIKMAGWERAAELGIYALERNTAEEAGELLFDQVDLTDDQMTRDTLNSSIDANLTEMINEQLPEEQQIRPNELQEWIKQNPRNPLFVSLEGARMESTTLKNAAEKLGIKVGDPVEKKQTKAQAQVSVESSTNLTKEDMSIQASEDHSPDANAPDPTTEKVSESSPVVQPLGKEGIRNLITERTQQKIQHVETPAPLTQQQEQQHLNR</sequence>
<name>A0A261FBI6_9BIFI</name>
<feature type="compositionally biased region" description="Polar residues" evidence="1">
    <location>
        <begin position="411"/>
        <end position="424"/>
    </location>
</feature>
<feature type="region of interest" description="Disordered" evidence="1">
    <location>
        <begin position="405"/>
        <end position="498"/>
    </location>
</feature>
<evidence type="ECO:0000313" key="2">
    <source>
        <dbReference type="EMBL" id="OZG56520.1"/>
    </source>
</evidence>
<dbReference type="AlphaFoldDB" id="A0A261FBI6"/>
<organism evidence="2 3">
    <name type="scientific">Aeriscardovia aeriphila</name>
    <dbReference type="NCBI Taxonomy" id="218139"/>
    <lineage>
        <taxon>Bacteria</taxon>
        <taxon>Bacillati</taxon>
        <taxon>Actinomycetota</taxon>
        <taxon>Actinomycetes</taxon>
        <taxon>Bifidobacteriales</taxon>
        <taxon>Bifidobacteriaceae</taxon>
        <taxon>Aeriscardovia</taxon>
    </lineage>
</organism>
<feature type="compositionally biased region" description="Basic and acidic residues" evidence="1">
    <location>
        <begin position="425"/>
        <end position="439"/>
    </location>
</feature>
<gene>
    <name evidence="2" type="ORF">AEAE_1008</name>
</gene>